<dbReference type="PANTHER" id="PTHR35585">
    <property type="entry name" value="HHE DOMAIN PROTEIN (AFU_ORTHOLOGUE AFUA_4G00730)"/>
    <property type="match status" value="1"/>
</dbReference>
<dbReference type="Pfam" id="PF01814">
    <property type="entry name" value="Hemerythrin"/>
    <property type="match status" value="1"/>
</dbReference>
<comment type="caution">
    <text evidence="2">The sequence shown here is derived from an EMBL/GenBank/DDBJ whole genome shotgun (WGS) entry which is preliminary data.</text>
</comment>
<dbReference type="InterPro" id="IPR012312">
    <property type="entry name" value="Hemerythrin-like"/>
</dbReference>
<dbReference type="EMBL" id="JABFUD020000020">
    <property type="protein sequence ID" value="KAI5063840.1"/>
    <property type="molecule type" value="Genomic_DNA"/>
</dbReference>
<dbReference type="Proteomes" id="UP000886520">
    <property type="component" value="Chromosome 20"/>
</dbReference>
<evidence type="ECO:0000313" key="2">
    <source>
        <dbReference type="EMBL" id="KAI5063840.1"/>
    </source>
</evidence>
<gene>
    <name evidence="2" type="ORF">GOP47_0020510</name>
</gene>
<accession>A0A9D4U9U7</accession>
<dbReference type="AlphaFoldDB" id="A0A9D4U9U7"/>
<dbReference type="PANTHER" id="PTHR35585:SF1">
    <property type="entry name" value="HHE DOMAIN PROTEIN (AFU_ORTHOLOGUE AFUA_4G00730)"/>
    <property type="match status" value="1"/>
</dbReference>
<evidence type="ECO:0000259" key="1">
    <source>
        <dbReference type="Pfam" id="PF01814"/>
    </source>
</evidence>
<organism evidence="2 3">
    <name type="scientific">Adiantum capillus-veneris</name>
    <name type="common">Maidenhair fern</name>
    <dbReference type="NCBI Taxonomy" id="13818"/>
    <lineage>
        <taxon>Eukaryota</taxon>
        <taxon>Viridiplantae</taxon>
        <taxon>Streptophyta</taxon>
        <taxon>Embryophyta</taxon>
        <taxon>Tracheophyta</taxon>
        <taxon>Polypodiopsida</taxon>
        <taxon>Polypodiidae</taxon>
        <taxon>Polypodiales</taxon>
        <taxon>Pteridineae</taxon>
        <taxon>Pteridaceae</taxon>
        <taxon>Vittarioideae</taxon>
        <taxon>Adiantum</taxon>
    </lineage>
</organism>
<evidence type="ECO:0000313" key="3">
    <source>
        <dbReference type="Proteomes" id="UP000886520"/>
    </source>
</evidence>
<sequence>MLGSNETHIVDAIVQDHTEIKAYYEQYKKSVSLEDKQKWSNQWRWEVARHSIGEELVAYPALEKYVPGGLAMADKDRAQHHEVKENLSLLEKKTAGHDASAFDNLMDQTQQTLDQHIREEEEHDLVKLRECLPPEEGMRLGSKFKRTKRFVPTHSHPSAPERPPFETVVGLLAAPIDKLRDMFEKFPSADELKEVKPN</sequence>
<dbReference type="Gene3D" id="1.20.120.520">
    <property type="entry name" value="nmb1532 protein domain like"/>
    <property type="match status" value="1"/>
</dbReference>
<feature type="domain" description="Hemerythrin-like" evidence="1">
    <location>
        <begin position="8"/>
        <end position="123"/>
    </location>
</feature>
<keyword evidence="3" id="KW-1185">Reference proteome</keyword>
<proteinExistence type="predicted"/>
<protein>
    <recommendedName>
        <fullName evidence="1">Hemerythrin-like domain-containing protein</fullName>
    </recommendedName>
</protein>
<dbReference type="OrthoDB" id="1933157at2759"/>
<reference evidence="2" key="1">
    <citation type="submission" date="2021-01" db="EMBL/GenBank/DDBJ databases">
        <title>Adiantum capillus-veneris genome.</title>
        <authorList>
            <person name="Fang Y."/>
            <person name="Liao Q."/>
        </authorList>
    </citation>
    <scope>NUCLEOTIDE SEQUENCE</scope>
    <source>
        <strain evidence="2">H3</strain>
        <tissue evidence="2">Leaf</tissue>
    </source>
</reference>
<name>A0A9D4U9U7_ADICA</name>